<accession>A0AAD2D5F4</accession>
<feature type="compositionally biased region" description="Basic and acidic residues" evidence="1">
    <location>
        <begin position="192"/>
        <end position="201"/>
    </location>
</feature>
<evidence type="ECO:0000256" key="1">
    <source>
        <dbReference type="SAM" id="MobiDB-lite"/>
    </source>
</evidence>
<comment type="caution">
    <text evidence="2">The sequence shown here is derived from an EMBL/GenBank/DDBJ whole genome shotgun (WGS) entry which is preliminary data.</text>
</comment>
<proteinExistence type="predicted"/>
<name>A0AAD2D5F4_EUPCR</name>
<protein>
    <submittedName>
        <fullName evidence="2">Uncharacterized protein</fullName>
    </submittedName>
</protein>
<feature type="region of interest" description="Disordered" evidence="1">
    <location>
        <begin position="162"/>
        <end position="201"/>
    </location>
</feature>
<evidence type="ECO:0000313" key="2">
    <source>
        <dbReference type="EMBL" id="CAI2380496.1"/>
    </source>
</evidence>
<keyword evidence="3" id="KW-1185">Reference proteome</keyword>
<dbReference type="EMBL" id="CAMPGE010022460">
    <property type="protein sequence ID" value="CAI2380496.1"/>
    <property type="molecule type" value="Genomic_DNA"/>
</dbReference>
<dbReference type="Proteomes" id="UP001295684">
    <property type="component" value="Unassembled WGS sequence"/>
</dbReference>
<evidence type="ECO:0000313" key="3">
    <source>
        <dbReference type="Proteomes" id="UP001295684"/>
    </source>
</evidence>
<sequence length="201" mass="23353">MVSCSLYDEVDPENLTGQELKDLIMQEDDNIIVTLWYENMEKNSDHDKRNMIMKGSLKKLLSKCHGKALYTEADMSKYNRDKEFGKVAQDLGIQLNGLDQGPMVMILYQQQGEMYWATKDTLIIKLLKKVDVEIRHQQRHHLNHEDPECRVNLDYSELDKHSAQNSWDNYQEPPPPPPSPSSTQSKSPSKYHLKEPDKSFT</sequence>
<gene>
    <name evidence="2" type="ORF">ECRASSUSDP1_LOCUS21932</name>
</gene>
<reference evidence="2" key="1">
    <citation type="submission" date="2023-07" db="EMBL/GenBank/DDBJ databases">
        <authorList>
            <consortium name="AG Swart"/>
            <person name="Singh M."/>
            <person name="Singh A."/>
            <person name="Seah K."/>
            <person name="Emmerich C."/>
        </authorList>
    </citation>
    <scope>NUCLEOTIDE SEQUENCE</scope>
    <source>
        <strain evidence="2">DP1</strain>
    </source>
</reference>
<dbReference type="AlphaFoldDB" id="A0AAD2D5F4"/>
<organism evidence="2 3">
    <name type="scientific">Euplotes crassus</name>
    <dbReference type="NCBI Taxonomy" id="5936"/>
    <lineage>
        <taxon>Eukaryota</taxon>
        <taxon>Sar</taxon>
        <taxon>Alveolata</taxon>
        <taxon>Ciliophora</taxon>
        <taxon>Intramacronucleata</taxon>
        <taxon>Spirotrichea</taxon>
        <taxon>Hypotrichia</taxon>
        <taxon>Euplotida</taxon>
        <taxon>Euplotidae</taxon>
        <taxon>Moneuplotes</taxon>
    </lineage>
</organism>